<comment type="caution">
    <text evidence="8">The sequence shown here is derived from an EMBL/GenBank/DDBJ whole genome shotgun (WGS) entry which is preliminary data.</text>
</comment>
<dbReference type="InterPro" id="IPR018383">
    <property type="entry name" value="UPF0324_pro"/>
</dbReference>
<feature type="transmembrane region" description="Helical" evidence="7">
    <location>
        <begin position="137"/>
        <end position="157"/>
    </location>
</feature>
<evidence type="ECO:0000256" key="1">
    <source>
        <dbReference type="ARBA" id="ARBA00004651"/>
    </source>
</evidence>
<evidence type="ECO:0000256" key="6">
    <source>
        <dbReference type="ARBA" id="ARBA00023136"/>
    </source>
</evidence>
<evidence type="ECO:0000256" key="7">
    <source>
        <dbReference type="SAM" id="Phobius"/>
    </source>
</evidence>
<sequence length="351" mass="36611">MKPQNLNTSAAYWRTRLALRLSSFRALGRGLLVCVTIALATTFIADHYGGPTLLYALLFGMSLHFLSEQGPCRQGIEFAARTVLRLGVALLGARMTLAQVGDLGFGPVLTVVGAVALVIAMGAVLARALGLDRDLGLLTGGAVAICGASAALALSAVMPRHETSERNTILTVVGVTTLSTMAMVTYPLIAGALQLANVQAGIFLGGTIHDVAQVVGAGYMISEQTGDISTLVKLVRVAMLVPAVMAFMWLFRASRQAEGAEAKVPMLPSFLVGFVVLVVVNSLGLIPETVSDGMSTLSRWCLVTAIAALGIKTSFQKLAVVGWRPVILMALETVILLVVVLGVVLVAGLGT</sequence>
<proteinExistence type="inferred from homology"/>
<evidence type="ECO:0000256" key="5">
    <source>
        <dbReference type="ARBA" id="ARBA00022989"/>
    </source>
</evidence>
<dbReference type="PANTHER" id="PTHR30106:SF2">
    <property type="entry name" value="UPF0324 INNER MEMBRANE PROTEIN YEIH"/>
    <property type="match status" value="1"/>
</dbReference>
<evidence type="ECO:0000313" key="9">
    <source>
        <dbReference type="Proteomes" id="UP001442468"/>
    </source>
</evidence>
<accession>A0ABV1NC52</accession>
<feature type="transmembrane region" description="Helical" evidence="7">
    <location>
        <begin position="264"/>
        <end position="285"/>
    </location>
</feature>
<feature type="transmembrane region" description="Helical" evidence="7">
    <location>
        <begin position="26"/>
        <end position="44"/>
    </location>
</feature>
<protein>
    <submittedName>
        <fullName evidence="8">Sulfate exporter family transporter</fullName>
    </submittedName>
</protein>
<dbReference type="Proteomes" id="UP001442468">
    <property type="component" value="Unassembled WGS sequence"/>
</dbReference>
<feature type="transmembrane region" description="Helical" evidence="7">
    <location>
        <begin position="50"/>
        <end position="66"/>
    </location>
</feature>
<comment type="similarity">
    <text evidence="2">Belongs to the UPF0324 family.</text>
</comment>
<feature type="transmembrane region" description="Helical" evidence="7">
    <location>
        <begin position="103"/>
        <end position="125"/>
    </location>
</feature>
<feature type="transmembrane region" description="Helical" evidence="7">
    <location>
        <begin position="169"/>
        <end position="189"/>
    </location>
</feature>
<dbReference type="Pfam" id="PF03601">
    <property type="entry name" value="Cons_hypoth698"/>
    <property type="match status" value="1"/>
</dbReference>
<keyword evidence="5 7" id="KW-1133">Transmembrane helix</keyword>
<evidence type="ECO:0000256" key="4">
    <source>
        <dbReference type="ARBA" id="ARBA00022692"/>
    </source>
</evidence>
<feature type="transmembrane region" description="Helical" evidence="7">
    <location>
        <begin position="234"/>
        <end position="252"/>
    </location>
</feature>
<evidence type="ECO:0000256" key="3">
    <source>
        <dbReference type="ARBA" id="ARBA00022475"/>
    </source>
</evidence>
<dbReference type="PANTHER" id="PTHR30106">
    <property type="entry name" value="INNER MEMBRANE PROTEIN YEIH-RELATED"/>
    <property type="match status" value="1"/>
</dbReference>
<keyword evidence="4 7" id="KW-0812">Transmembrane</keyword>
<gene>
    <name evidence="8" type="ORF">ABE960_03685</name>
</gene>
<feature type="transmembrane region" description="Helical" evidence="7">
    <location>
        <begin position="297"/>
        <end position="315"/>
    </location>
</feature>
<keyword evidence="6 7" id="KW-0472">Membrane</keyword>
<evidence type="ECO:0000256" key="2">
    <source>
        <dbReference type="ARBA" id="ARBA00007977"/>
    </source>
</evidence>
<name>A0ABV1NC52_9GAMM</name>
<reference evidence="8 9" key="1">
    <citation type="submission" date="2024-05" db="EMBL/GenBank/DDBJ databases">
        <title>Halomonas sp. SSM6 16S ribosomal RNA gene Genome sequencing and assembly.</title>
        <authorList>
            <person name="Yook S."/>
        </authorList>
    </citation>
    <scope>NUCLEOTIDE SEQUENCE [LARGE SCALE GENOMIC DNA]</scope>
    <source>
        <strain evidence="8 9">SSM6</strain>
    </source>
</reference>
<feature type="transmembrane region" description="Helical" evidence="7">
    <location>
        <begin position="327"/>
        <end position="349"/>
    </location>
</feature>
<keyword evidence="3" id="KW-1003">Cell membrane</keyword>
<dbReference type="EMBL" id="JBEGCJ010000002">
    <property type="protein sequence ID" value="MEQ6916631.1"/>
    <property type="molecule type" value="Genomic_DNA"/>
</dbReference>
<comment type="subcellular location">
    <subcellularLocation>
        <location evidence="1">Cell membrane</location>
        <topology evidence="1">Multi-pass membrane protein</topology>
    </subcellularLocation>
</comment>
<keyword evidence="9" id="KW-1185">Reference proteome</keyword>
<organism evidence="8 9">
    <name type="scientific">Halomonas aquatica</name>
    <dbReference type="NCBI Taxonomy" id="3151123"/>
    <lineage>
        <taxon>Bacteria</taxon>
        <taxon>Pseudomonadati</taxon>
        <taxon>Pseudomonadota</taxon>
        <taxon>Gammaproteobacteria</taxon>
        <taxon>Oceanospirillales</taxon>
        <taxon>Halomonadaceae</taxon>
        <taxon>Halomonas</taxon>
    </lineage>
</organism>
<evidence type="ECO:0000313" key="8">
    <source>
        <dbReference type="EMBL" id="MEQ6916631.1"/>
    </source>
</evidence>
<dbReference type="RefSeq" id="WP_349760903.1">
    <property type="nucleotide sequence ID" value="NZ_JBEGCJ010000002.1"/>
</dbReference>